<evidence type="ECO:0000313" key="3">
    <source>
        <dbReference type="EMBL" id="VGO18418.1"/>
    </source>
</evidence>
<reference evidence="3 4" key="1">
    <citation type="submission" date="2019-04" db="EMBL/GenBank/DDBJ databases">
        <authorList>
            <person name="Van Vliet M D."/>
        </authorList>
    </citation>
    <scope>NUCLEOTIDE SEQUENCE [LARGE SCALE GENOMIC DNA]</scope>
    <source>
        <strain evidence="3 4">F21</strain>
    </source>
</reference>
<organism evidence="3 4">
    <name type="scientific">Pontiella sulfatireligans</name>
    <dbReference type="NCBI Taxonomy" id="2750658"/>
    <lineage>
        <taxon>Bacteria</taxon>
        <taxon>Pseudomonadati</taxon>
        <taxon>Kiritimatiellota</taxon>
        <taxon>Kiritimatiellia</taxon>
        <taxon>Kiritimatiellales</taxon>
        <taxon>Pontiellaceae</taxon>
        <taxon>Pontiella</taxon>
    </lineage>
</organism>
<gene>
    <name evidence="3" type="ORF">SCARR_00471</name>
</gene>
<dbReference type="InterPro" id="IPR002035">
    <property type="entry name" value="VWF_A"/>
</dbReference>
<dbReference type="SUPFAM" id="SSF53300">
    <property type="entry name" value="vWA-like"/>
    <property type="match status" value="1"/>
</dbReference>
<feature type="domain" description="VWFA" evidence="2">
    <location>
        <begin position="96"/>
        <end position="200"/>
    </location>
</feature>
<keyword evidence="4" id="KW-1185">Reference proteome</keyword>
<dbReference type="AlphaFoldDB" id="A0A6C2UE69"/>
<feature type="transmembrane region" description="Helical" evidence="1">
    <location>
        <begin position="6"/>
        <end position="27"/>
    </location>
</feature>
<dbReference type="EMBL" id="CAAHFH010000001">
    <property type="protein sequence ID" value="VGO18418.1"/>
    <property type="molecule type" value="Genomic_DNA"/>
</dbReference>
<name>A0A6C2UE69_9BACT</name>
<sequence>MMDSFHFLRPLWLLALIPTVLLGAGLLRRQRGQSQAQLLIAPHLLTHLIKEPEQQSRFRPLHLLVLFWVAAALALSGPTWRKQPNPFAQDESGLYVLMEFSGTMLANDVPPNRLERAKQKLSDLLELRAGAPTGLIVYSGSAHLVMPLTTDGRILMQMIEDLEPESMPKEGHALSEALALADRMFVKAGQSGSVLAILDGVDESELPNNYPYPIQFLPMAASVPTELTKAARLLDAKITPLTVDEADAERISRQTSRDMKSILSSEQGDRWSDAGYYLIPLLVLATLLPFRKGWVVE</sequence>
<proteinExistence type="predicted"/>
<evidence type="ECO:0000313" key="4">
    <source>
        <dbReference type="Proteomes" id="UP000346198"/>
    </source>
</evidence>
<dbReference type="InterPro" id="IPR050768">
    <property type="entry name" value="UPF0353/GerABKA_families"/>
</dbReference>
<evidence type="ECO:0000259" key="2">
    <source>
        <dbReference type="Pfam" id="PF13519"/>
    </source>
</evidence>
<keyword evidence="1" id="KW-0812">Transmembrane</keyword>
<accession>A0A6C2UE69</accession>
<dbReference type="PANTHER" id="PTHR22550">
    <property type="entry name" value="SPORE GERMINATION PROTEIN"/>
    <property type="match status" value="1"/>
</dbReference>
<dbReference type="RefSeq" id="WP_136059903.1">
    <property type="nucleotide sequence ID" value="NZ_CAAHFH010000001.1"/>
</dbReference>
<keyword evidence="1" id="KW-1133">Transmembrane helix</keyword>
<dbReference type="InterPro" id="IPR036465">
    <property type="entry name" value="vWFA_dom_sf"/>
</dbReference>
<dbReference type="Gene3D" id="3.40.50.410">
    <property type="entry name" value="von Willebrand factor, type A domain"/>
    <property type="match status" value="1"/>
</dbReference>
<dbReference type="PANTHER" id="PTHR22550:SF14">
    <property type="entry name" value="VWFA DOMAIN-CONTAINING PROTEIN"/>
    <property type="match status" value="1"/>
</dbReference>
<protein>
    <recommendedName>
        <fullName evidence="2">VWFA domain-containing protein</fullName>
    </recommendedName>
</protein>
<feature type="transmembrane region" description="Helical" evidence="1">
    <location>
        <begin position="61"/>
        <end position="80"/>
    </location>
</feature>
<keyword evidence="1" id="KW-0472">Membrane</keyword>
<evidence type="ECO:0000256" key="1">
    <source>
        <dbReference type="SAM" id="Phobius"/>
    </source>
</evidence>
<dbReference type="Proteomes" id="UP000346198">
    <property type="component" value="Unassembled WGS sequence"/>
</dbReference>
<dbReference type="Pfam" id="PF13519">
    <property type="entry name" value="VWA_2"/>
    <property type="match status" value="1"/>
</dbReference>